<evidence type="ECO:0000313" key="3">
    <source>
        <dbReference type="EMBL" id="GLI30442.1"/>
    </source>
</evidence>
<dbReference type="Proteomes" id="UP001144451">
    <property type="component" value="Unassembled WGS sequence"/>
</dbReference>
<feature type="region of interest" description="Disordered" evidence="1">
    <location>
        <begin position="1"/>
        <end position="21"/>
    </location>
</feature>
<organism evidence="3 4">
    <name type="scientific">Brachybacterium conglomeratum</name>
    <dbReference type="NCBI Taxonomy" id="47846"/>
    <lineage>
        <taxon>Bacteria</taxon>
        <taxon>Bacillati</taxon>
        <taxon>Actinomycetota</taxon>
        <taxon>Actinomycetes</taxon>
        <taxon>Micrococcales</taxon>
        <taxon>Dermabacteraceae</taxon>
        <taxon>Brachybacterium</taxon>
    </lineage>
</organism>
<dbReference type="InterPro" id="IPR025668">
    <property type="entry name" value="Tnp_DDE_dom"/>
</dbReference>
<sequence length="75" mass="8538">MIPWKRDEIAGRQRQGSRGGRPLGFDAVAYKGRNVVERSFALAKRRRGVATRYDKLSLTRRSAIVLAACFTWTKI</sequence>
<accession>A0ABQ5RG87</accession>
<gene>
    <name evidence="3" type="ORF">BCONGLO52_12830</name>
</gene>
<feature type="compositionally biased region" description="Basic and acidic residues" evidence="1">
    <location>
        <begin position="1"/>
        <end position="11"/>
    </location>
</feature>
<protein>
    <recommendedName>
        <fullName evidence="2">Transposase DDE domain-containing protein</fullName>
    </recommendedName>
</protein>
<reference evidence="3" key="1">
    <citation type="submission" date="2022-12" db="EMBL/GenBank/DDBJ databases">
        <title>Reference genome sequencing for broad-spectrum identification of bacterial and archaeal isolates by mass spectrometry.</title>
        <authorList>
            <person name="Sekiguchi Y."/>
            <person name="Tourlousse D.M."/>
        </authorList>
    </citation>
    <scope>NUCLEOTIDE SEQUENCE</scope>
    <source>
        <strain evidence="3">5-2</strain>
    </source>
</reference>
<name>A0ABQ5RG87_9MICO</name>
<proteinExistence type="predicted"/>
<dbReference type="Pfam" id="PF13586">
    <property type="entry name" value="DDE_Tnp_1_2"/>
    <property type="match status" value="1"/>
</dbReference>
<keyword evidence="4" id="KW-1185">Reference proteome</keyword>
<feature type="domain" description="Transposase DDE" evidence="2">
    <location>
        <begin position="31"/>
        <end position="72"/>
    </location>
</feature>
<comment type="caution">
    <text evidence="3">The sequence shown here is derived from an EMBL/GenBank/DDBJ whole genome shotgun (WGS) entry which is preliminary data.</text>
</comment>
<dbReference type="EMBL" id="BSDQ01000001">
    <property type="protein sequence ID" value="GLI30442.1"/>
    <property type="molecule type" value="Genomic_DNA"/>
</dbReference>
<evidence type="ECO:0000259" key="2">
    <source>
        <dbReference type="Pfam" id="PF13586"/>
    </source>
</evidence>
<evidence type="ECO:0000256" key="1">
    <source>
        <dbReference type="SAM" id="MobiDB-lite"/>
    </source>
</evidence>
<evidence type="ECO:0000313" key="4">
    <source>
        <dbReference type="Proteomes" id="UP001144451"/>
    </source>
</evidence>